<dbReference type="AlphaFoldDB" id="A0A0G3EL57"/>
<evidence type="ECO:0000313" key="3">
    <source>
        <dbReference type="Proteomes" id="UP000035268"/>
    </source>
</evidence>
<dbReference type="InterPro" id="IPR007842">
    <property type="entry name" value="HEPN_dom"/>
</dbReference>
<gene>
    <name evidence="2" type="ORF">L21SP4_02273</name>
</gene>
<keyword evidence="3" id="KW-1185">Reference proteome</keyword>
<dbReference type="Proteomes" id="UP000035268">
    <property type="component" value="Chromosome"/>
</dbReference>
<protein>
    <submittedName>
        <fullName evidence="2">HEPN domain protein</fullName>
    </submittedName>
</protein>
<dbReference type="SMART" id="SM00748">
    <property type="entry name" value="HEPN"/>
    <property type="match status" value="1"/>
</dbReference>
<organism evidence="2 3">
    <name type="scientific">Kiritimatiella glycovorans</name>
    <dbReference type="NCBI Taxonomy" id="1307763"/>
    <lineage>
        <taxon>Bacteria</taxon>
        <taxon>Pseudomonadati</taxon>
        <taxon>Kiritimatiellota</taxon>
        <taxon>Kiritimatiellia</taxon>
        <taxon>Kiritimatiellales</taxon>
        <taxon>Kiritimatiellaceae</taxon>
        <taxon>Kiritimatiella</taxon>
    </lineage>
</organism>
<evidence type="ECO:0000259" key="1">
    <source>
        <dbReference type="PROSITE" id="PS50910"/>
    </source>
</evidence>
<reference evidence="3" key="1">
    <citation type="submission" date="2015-02" db="EMBL/GenBank/DDBJ databases">
        <title>Description and complete genome sequence of the first cultured representative of the subdivision 5 of the Verrucomicrobia phylum.</title>
        <authorList>
            <person name="Spring S."/>
            <person name="Bunk B."/>
            <person name="Sproer C."/>
            <person name="Klenk H.-P."/>
        </authorList>
    </citation>
    <scope>NUCLEOTIDE SEQUENCE [LARGE SCALE GENOMIC DNA]</scope>
    <source>
        <strain evidence="3">L21-Fru-AB</strain>
    </source>
</reference>
<feature type="domain" description="HEPN" evidence="1">
    <location>
        <begin position="9"/>
        <end position="122"/>
    </location>
</feature>
<dbReference type="Gene3D" id="1.20.120.330">
    <property type="entry name" value="Nucleotidyltransferases domain 2"/>
    <property type="match status" value="1"/>
</dbReference>
<dbReference type="OrthoDB" id="9810875at2"/>
<dbReference type="Pfam" id="PF05168">
    <property type="entry name" value="HEPN"/>
    <property type="match status" value="1"/>
</dbReference>
<evidence type="ECO:0000313" key="2">
    <source>
        <dbReference type="EMBL" id="AKJ65500.1"/>
    </source>
</evidence>
<name>A0A0G3EL57_9BACT</name>
<accession>A0A0G3EL57</accession>
<dbReference type="KEGG" id="vbl:L21SP4_02273"/>
<dbReference type="RefSeq" id="WP_052882720.1">
    <property type="nucleotide sequence ID" value="NZ_CP010904.1"/>
</dbReference>
<sequence length="132" mass="14883">MKKTTQAWLDAALDDLKVMQQLEGRADLTHMLAFHAQQCVEKSYKALMEERAISFKKTHSIEQLTGLILDNKLMDVDEESVVPALLDQLYIDARYPGDLGLLPEGKPSTHKAEEFRAYARSVYDAVNRCLGA</sequence>
<dbReference type="EMBL" id="CP010904">
    <property type="protein sequence ID" value="AKJ65500.1"/>
    <property type="molecule type" value="Genomic_DNA"/>
</dbReference>
<dbReference type="PROSITE" id="PS50910">
    <property type="entry name" value="HEPN"/>
    <property type="match status" value="1"/>
</dbReference>
<dbReference type="SUPFAM" id="SSF81593">
    <property type="entry name" value="Nucleotidyltransferase substrate binding subunit/domain"/>
    <property type="match status" value="1"/>
</dbReference>
<reference evidence="2 3" key="2">
    <citation type="journal article" date="2016" name="ISME J.">
        <title>Characterization of the first cultured representative of Verrucomicrobia subdivision 5 indicates the proposal of a novel phylum.</title>
        <authorList>
            <person name="Spring S."/>
            <person name="Bunk B."/>
            <person name="Sproer C."/>
            <person name="Schumann P."/>
            <person name="Rohde M."/>
            <person name="Tindall B.J."/>
            <person name="Klenk H.P."/>
        </authorList>
    </citation>
    <scope>NUCLEOTIDE SEQUENCE [LARGE SCALE GENOMIC DNA]</scope>
    <source>
        <strain evidence="2 3">L21-Fru-AB</strain>
    </source>
</reference>
<proteinExistence type="predicted"/>